<dbReference type="AlphaFoldDB" id="A0A915KL02"/>
<feature type="region of interest" description="Disordered" evidence="1">
    <location>
        <begin position="173"/>
        <end position="200"/>
    </location>
</feature>
<feature type="compositionally biased region" description="Basic residues" evidence="1">
    <location>
        <begin position="173"/>
        <end position="185"/>
    </location>
</feature>
<reference evidence="3" key="1">
    <citation type="submission" date="2022-11" db="UniProtKB">
        <authorList>
            <consortium name="WormBaseParasite"/>
        </authorList>
    </citation>
    <scope>IDENTIFICATION</scope>
</reference>
<evidence type="ECO:0000313" key="3">
    <source>
        <dbReference type="WBParaSite" id="nRc.2.0.1.t39440-RA"/>
    </source>
</evidence>
<protein>
    <submittedName>
        <fullName evidence="3">Uncharacterized protein</fullName>
    </submittedName>
</protein>
<sequence length="200" mass="23101">MISSAYLHGFMFCFSEFALSQDWQQTVRITTEKAIFPPNAAPLPQPSIQDILKNAKALQEQQRGMMPAEMAANFPSFDIFPQSPELFTNANRRQEFFSGPKGSDQSSPSQDQVKISFQQTLSKRCSKEHGVTKCCSYVTVGRFPENRSYPFRPKVDFQAERFKLLDVRSVPFRRKRQHQKTRRIKSNTQDVDESQISYMN</sequence>
<keyword evidence="2" id="KW-1185">Reference proteome</keyword>
<evidence type="ECO:0000256" key="1">
    <source>
        <dbReference type="SAM" id="MobiDB-lite"/>
    </source>
</evidence>
<name>A0A915KL02_ROMCU</name>
<dbReference type="Proteomes" id="UP000887565">
    <property type="component" value="Unplaced"/>
</dbReference>
<accession>A0A915KL02</accession>
<dbReference type="WBParaSite" id="nRc.2.0.1.t39440-RA">
    <property type="protein sequence ID" value="nRc.2.0.1.t39440-RA"/>
    <property type="gene ID" value="nRc.2.0.1.g39440"/>
</dbReference>
<proteinExistence type="predicted"/>
<feature type="compositionally biased region" description="Polar residues" evidence="1">
    <location>
        <begin position="186"/>
        <end position="200"/>
    </location>
</feature>
<organism evidence="2 3">
    <name type="scientific">Romanomermis culicivorax</name>
    <name type="common">Nematode worm</name>
    <dbReference type="NCBI Taxonomy" id="13658"/>
    <lineage>
        <taxon>Eukaryota</taxon>
        <taxon>Metazoa</taxon>
        <taxon>Ecdysozoa</taxon>
        <taxon>Nematoda</taxon>
        <taxon>Enoplea</taxon>
        <taxon>Dorylaimia</taxon>
        <taxon>Mermithida</taxon>
        <taxon>Mermithoidea</taxon>
        <taxon>Mermithidae</taxon>
        <taxon>Romanomermis</taxon>
    </lineage>
</organism>
<evidence type="ECO:0000313" key="2">
    <source>
        <dbReference type="Proteomes" id="UP000887565"/>
    </source>
</evidence>